<dbReference type="EMBL" id="FQZP01000003">
    <property type="protein sequence ID" value="SHI50597.1"/>
    <property type="molecule type" value="Genomic_DNA"/>
</dbReference>
<feature type="transmembrane region" description="Helical" evidence="1">
    <location>
        <begin position="6"/>
        <end position="26"/>
    </location>
</feature>
<accession>A0A1M6BPG0</accession>
<evidence type="ECO:0000313" key="2">
    <source>
        <dbReference type="EMBL" id="SHI50597.1"/>
    </source>
</evidence>
<proteinExistence type="predicted"/>
<dbReference type="AlphaFoldDB" id="A0A1M6BPG0"/>
<evidence type="ECO:0000256" key="1">
    <source>
        <dbReference type="SAM" id="Phobius"/>
    </source>
</evidence>
<protein>
    <submittedName>
        <fullName evidence="2">Uncharacterized protein</fullName>
    </submittedName>
</protein>
<keyword evidence="1" id="KW-0812">Transmembrane</keyword>
<gene>
    <name evidence="2" type="ORF">SAMN05444373_100378</name>
</gene>
<keyword evidence="3" id="KW-1185">Reference proteome</keyword>
<feature type="transmembrane region" description="Helical" evidence="1">
    <location>
        <begin position="35"/>
        <end position="51"/>
    </location>
</feature>
<keyword evidence="1" id="KW-0472">Membrane</keyword>
<feature type="transmembrane region" description="Helical" evidence="1">
    <location>
        <begin position="63"/>
        <end position="81"/>
    </location>
</feature>
<name>A0A1M6BPG0_9FIRM</name>
<organism evidence="2 3">
    <name type="scientific">Thermoclostridium caenicola</name>
    <dbReference type="NCBI Taxonomy" id="659425"/>
    <lineage>
        <taxon>Bacteria</taxon>
        <taxon>Bacillati</taxon>
        <taxon>Bacillota</taxon>
        <taxon>Clostridia</taxon>
        <taxon>Eubacteriales</taxon>
        <taxon>Oscillospiraceae</taxon>
        <taxon>Thermoclostridium</taxon>
    </lineage>
</organism>
<reference evidence="2 3" key="1">
    <citation type="submission" date="2016-11" db="EMBL/GenBank/DDBJ databases">
        <authorList>
            <person name="Varghese N."/>
            <person name="Submissions S."/>
        </authorList>
    </citation>
    <scope>NUCLEOTIDE SEQUENCE [LARGE SCALE GENOMIC DNA]</scope>
    <source>
        <strain evidence="2 3">DSM 19027</strain>
    </source>
</reference>
<feature type="transmembrane region" description="Helical" evidence="1">
    <location>
        <begin position="88"/>
        <end position="112"/>
    </location>
</feature>
<dbReference type="Proteomes" id="UP000324781">
    <property type="component" value="Unassembled WGS sequence"/>
</dbReference>
<keyword evidence="1" id="KW-1133">Transmembrane helix</keyword>
<dbReference type="RefSeq" id="WP_149677623.1">
    <property type="nucleotide sequence ID" value="NZ_DAONMB010000012.1"/>
</dbReference>
<dbReference type="OrthoDB" id="894116at2"/>
<evidence type="ECO:0000313" key="3">
    <source>
        <dbReference type="Proteomes" id="UP000324781"/>
    </source>
</evidence>
<sequence>MDQGFKYMVIAAFTYLIFLCVIRLVLGKQYKAKSFLIDIIGILAVFGSLIVVKYKSALKLPEFLVYVLPFLLTVLLPPLALKMNSDQILKYLVLSVLAVPVIHLFFAFFIGWGDLLPFIRIPSLWTL</sequence>